<evidence type="ECO:0000256" key="1">
    <source>
        <dbReference type="SAM" id="MobiDB-lite"/>
    </source>
</evidence>
<dbReference type="Gene3D" id="3.40.630.30">
    <property type="match status" value="1"/>
</dbReference>
<evidence type="ECO:0000313" key="3">
    <source>
        <dbReference type="EMBL" id="SNT75160.1"/>
    </source>
</evidence>
<dbReference type="GO" id="GO:0016747">
    <property type="term" value="F:acyltransferase activity, transferring groups other than amino-acyl groups"/>
    <property type="evidence" value="ECO:0007669"/>
    <property type="project" value="InterPro"/>
</dbReference>
<dbReference type="CDD" id="cd04301">
    <property type="entry name" value="NAT_SF"/>
    <property type="match status" value="1"/>
</dbReference>
<sequence length="206" mass="22356">MYTISTETPADEYEVEALYDLCFAPGRTALSSYRLREGVEKVADLCLLLREEHGILLAAIRFWPVRIGNHYALLLGPIAVHPTAQGEGLGAILMRDSLARAQKAGWGRVLLVGDAPYYSRFGFSRLDGIEMPPPTNPDRVLGLELREGSWVGIRGTVCRAQPPALAGDDVAPHIRTPEPERPQPKDGHHGSQAAGCSSADHRPDGA</sequence>
<dbReference type="InterPro" id="IPR000182">
    <property type="entry name" value="GNAT_dom"/>
</dbReference>
<dbReference type="OrthoDB" id="9815099at2"/>
<dbReference type="AlphaFoldDB" id="A0A239PYB5"/>
<dbReference type="SUPFAM" id="SSF55729">
    <property type="entry name" value="Acyl-CoA N-acyltransferases (Nat)"/>
    <property type="match status" value="1"/>
</dbReference>
<accession>A0A239PYB5</accession>
<dbReference type="Pfam" id="PF13508">
    <property type="entry name" value="Acetyltransf_7"/>
    <property type="match status" value="1"/>
</dbReference>
<keyword evidence="4" id="KW-1185">Reference proteome</keyword>
<protein>
    <submittedName>
        <fullName evidence="3">Predicted N-acetyltransferase YhbS</fullName>
    </submittedName>
</protein>
<evidence type="ECO:0000313" key="4">
    <source>
        <dbReference type="Proteomes" id="UP000198307"/>
    </source>
</evidence>
<organism evidence="3 4">
    <name type="scientific">Paracoccus seriniphilus</name>
    <dbReference type="NCBI Taxonomy" id="184748"/>
    <lineage>
        <taxon>Bacteria</taxon>
        <taxon>Pseudomonadati</taxon>
        <taxon>Pseudomonadota</taxon>
        <taxon>Alphaproteobacteria</taxon>
        <taxon>Rhodobacterales</taxon>
        <taxon>Paracoccaceae</taxon>
        <taxon>Paracoccus</taxon>
    </lineage>
</organism>
<feature type="domain" description="N-acetyltransferase" evidence="2">
    <location>
        <begin position="2"/>
        <end position="146"/>
    </location>
</feature>
<name>A0A239PYB5_9RHOB</name>
<dbReference type="EMBL" id="FZQB01000010">
    <property type="protein sequence ID" value="SNT75160.1"/>
    <property type="molecule type" value="Genomic_DNA"/>
</dbReference>
<keyword evidence="3" id="KW-0808">Transferase</keyword>
<proteinExistence type="predicted"/>
<gene>
    <name evidence="3" type="ORF">SAMN05444959_11019</name>
</gene>
<dbReference type="Proteomes" id="UP000198307">
    <property type="component" value="Unassembled WGS sequence"/>
</dbReference>
<feature type="region of interest" description="Disordered" evidence="1">
    <location>
        <begin position="162"/>
        <end position="206"/>
    </location>
</feature>
<reference evidence="3 4" key="1">
    <citation type="submission" date="2017-07" db="EMBL/GenBank/DDBJ databases">
        <authorList>
            <person name="Sun Z.S."/>
            <person name="Albrecht U."/>
            <person name="Echele G."/>
            <person name="Lee C.C."/>
        </authorList>
    </citation>
    <scope>NUCLEOTIDE SEQUENCE [LARGE SCALE GENOMIC DNA]</scope>
    <source>
        <strain evidence="3 4">DSM 14827</strain>
    </source>
</reference>
<evidence type="ECO:0000259" key="2">
    <source>
        <dbReference type="PROSITE" id="PS51186"/>
    </source>
</evidence>
<dbReference type="InterPro" id="IPR016181">
    <property type="entry name" value="Acyl_CoA_acyltransferase"/>
</dbReference>
<feature type="compositionally biased region" description="Basic and acidic residues" evidence="1">
    <location>
        <begin position="170"/>
        <end position="189"/>
    </location>
</feature>
<dbReference type="PROSITE" id="PS51186">
    <property type="entry name" value="GNAT"/>
    <property type="match status" value="1"/>
</dbReference>